<dbReference type="InterPro" id="IPR046735">
    <property type="entry name" value="PA2779-like"/>
</dbReference>
<comment type="caution">
    <text evidence="2">The sequence shown here is derived from an EMBL/GenBank/DDBJ whole genome shotgun (WGS) entry which is preliminary data.</text>
</comment>
<dbReference type="NCBIfam" id="NF033919">
    <property type="entry name" value="PA2779_fam"/>
    <property type="match status" value="1"/>
</dbReference>
<dbReference type="Pfam" id="PF20332">
    <property type="entry name" value="DUF6627"/>
    <property type="match status" value="1"/>
</dbReference>
<gene>
    <name evidence="2" type="ORF">F9K24_22415</name>
</gene>
<keyword evidence="1" id="KW-0812">Transmembrane</keyword>
<sequence>MRTGIRKCSVTLLVIVLLVTVNLLPVARAAVIGTDTYLSTQVPAVTEQLQAALQREDVRARLVELGVDPAQAAARVAAMTPAEAQLLQERVDSLPAGAGALEVIGIVFLVLLILELVGVTNIFHKI</sequence>
<dbReference type="EMBL" id="WBUI01000063">
    <property type="protein sequence ID" value="KAB2927856.1"/>
    <property type="molecule type" value="Genomic_DNA"/>
</dbReference>
<feature type="transmembrane region" description="Helical" evidence="1">
    <location>
        <begin position="103"/>
        <end position="123"/>
    </location>
</feature>
<reference evidence="2 3" key="1">
    <citation type="submission" date="2019-10" db="EMBL/GenBank/DDBJ databases">
        <title>Extracellular Electron Transfer in a Candidatus Methanoperedens spp. Enrichment Culture.</title>
        <authorList>
            <person name="Berger S."/>
            <person name="Rangel Shaw D."/>
            <person name="Berben T."/>
            <person name="In 'T Zandt M."/>
            <person name="Frank J."/>
            <person name="Reimann J."/>
            <person name="Jetten M.S.M."/>
            <person name="Welte C.U."/>
        </authorList>
    </citation>
    <scope>NUCLEOTIDE SEQUENCE [LARGE SCALE GENOMIC DNA]</scope>
    <source>
        <strain evidence="2">SB12</strain>
    </source>
</reference>
<keyword evidence="1" id="KW-0472">Membrane</keyword>
<protein>
    <submittedName>
        <fullName evidence="2">PA2779 family protein</fullName>
    </submittedName>
</protein>
<dbReference type="Proteomes" id="UP000460298">
    <property type="component" value="Unassembled WGS sequence"/>
</dbReference>
<dbReference type="AlphaFoldDB" id="A0A833GVZ6"/>
<accession>A0A833GVZ6</accession>
<organism evidence="2 3">
    <name type="scientific">Leptonema illini</name>
    <dbReference type="NCBI Taxonomy" id="183"/>
    <lineage>
        <taxon>Bacteria</taxon>
        <taxon>Pseudomonadati</taxon>
        <taxon>Spirochaetota</taxon>
        <taxon>Spirochaetia</taxon>
        <taxon>Leptospirales</taxon>
        <taxon>Leptospiraceae</taxon>
        <taxon>Leptonema</taxon>
    </lineage>
</organism>
<evidence type="ECO:0000313" key="3">
    <source>
        <dbReference type="Proteomes" id="UP000460298"/>
    </source>
</evidence>
<proteinExistence type="predicted"/>
<name>A0A833GVZ6_9LEPT</name>
<evidence type="ECO:0000313" key="2">
    <source>
        <dbReference type="EMBL" id="KAB2927856.1"/>
    </source>
</evidence>
<evidence type="ECO:0000256" key="1">
    <source>
        <dbReference type="SAM" id="Phobius"/>
    </source>
</evidence>
<keyword evidence="1" id="KW-1133">Transmembrane helix</keyword>